<reference evidence="1 2" key="1">
    <citation type="submission" date="2016-04" db="EMBL/GenBank/DDBJ databases">
        <title>ATOL: Assembling a taxonomically balanced genome-scale reconstruction of the evolutionary history of the Enterobacteriaceae.</title>
        <authorList>
            <person name="Plunkett G.III."/>
            <person name="Neeno-Eckwall E.C."/>
            <person name="Glasner J.D."/>
            <person name="Perna N.T."/>
        </authorList>
    </citation>
    <scope>NUCLEOTIDE SEQUENCE [LARGE SCALE GENOMIC DNA]</scope>
    <source>
        <strain evidence="1 2">ATCC 12841</strain>
    </source>
</reference>
<dbReference type="InterPro" id="IPR009610">
    <property type="entry name" value="CbtA_toxin"/>
</dbReference>
<accession>A0AA91EI86</accession>
<proteinExistence type="predicted"/>
<dbReference type="Proteomes" id="UP000078431">
    <property type="component" value="Unassembled WGS sequence"/>
</dbReference>
<dbReference type="AlphaFoldDB" id="A0AA91EI86"/>
<sequence>MLDQHYGLTLNDTPFADERVIEQHIEAGISLCDAVNFLVEKYALVRTDQPGFSACTRSQLINSIDILRARRATGLMTRDNYRTVNNITQGKHPEAKQ</sequence>
<dbReference type="EMBL" id="LXEX01000030">
    <property type="protein sequence ID" value="OAT59117.1"/>
    <property type="molecule type" value="Genomic_DNA"/>
</dbReference>
<keyword evidence="2" id="KW-1185">Reference proteome</keyword>
<gene>
    <name evidence="1" type="ORF">M993_02149</name>
</gene>
<organism evidence="1 2">
    <name type="scientific">Obesumbacterium proteus ATCC 12841</name>
    <dbReference type="NCBI Taxonomy" id="1354268"/>
    <lineage>
        <taxon>Bacteria</taxon>
        <taxon>Pseudomonadati</taxon>
        <taxon>Pseudomonadota</taxon>
        <taxon>Gammaproteobacteria</taxon>
        <taxon>Enterobacterales</taxon>
        <taxon>Hafniaceae</taxon>
        <taxon>Obesumbacterium</taxon>
    </lineage>
</organism>
<comment type="caution">
    <text evidence="1">The sequence shown here is derived from an EMBL/GenBank/DDBJ whole genome shotgun (WGS) entry which is preliminary data.</text>
</comment>
<name>A0AA91EI86_9GAMM</name>
<protein>
    <submittedName>
        <fullName evidence="1">YeeV family toxin protein</fullName>
    </submittedName>
</protein>
<dbReference type="Pfam" id="PF06755">
    <property type="entry name" value="CbtA_toxin"/>
    <property type="match status" value="1"/>
</dbReference>
<evidence type="ECO:0000313" key="2">
    <source>
        <dbReference type="Proteomes" id="UP000078431"/>
    </source>
</evidence>
<evidence type="ECO:0000313" key="1">
    <source>
        <dbReference type="EMBL" id="OAT59117.1"/>
    </source>
</evidence>